<feature type="region of interest" description="Disordered" evidence="1">
    <location>
        <begin position="211"/>
        <end position="241"/>
    </location>
</feature>
<sequence length="288" mass="31717">MAASKGDSPYRYTELTPVVEALQSLKQKRDNRAAREESAFIAALRNHVPEVEVLVDLEELTPEQRLQRFDALIHALSKEPGAADNTLRRASLMMLAGYLSTIAAGGAPSLSLTEGIANQWPAVTAWAYVLGGIGERVIWTSAFDGLGRLVARELSRPLHFEDPPTCDFALDEAQVLVDPTLADPLVHLRIKQARVVTVAIFPGVNLSLPLPEPAHADRETKKSESNARQAANRTQGGLESFDEHASALADALWPYLQSRVEEILLSSRSKSRKKDPNPQDQKKLWSRD</sequence>
<protein>
    <submittedName>
        <fullName evidence="2">Uncharacterized protein</fullName>
    </submittedName>
</protein>
<accession>A0ABV8T2Q3</accession>
<evidence type="ECO:0000256" key="1">
    <source>
        <dbReference type="SAM" id="MobiDB-lite"/>
    </source>
</evidence>
<feature type="compositionally biased region" description="Basic and acidic residues" evidence="1">
    <location>
        <begin position="274"/>
        <end position="288"/>
    </location>
</feature>
<gene>
    <name evidence="2" type="ORF">ACFPN2_28230</name>
</gene>
<dbReference type="Proteomes" id="UP001595904">
    <property type="component" value="Unassembled WGS sequence"/>
</dbReference>
<organism evidence="2 3">
    <name type="scientific">Steroidobacter flavus</name>
    <dbReference type="NCBI Taxonomy" id="1842136"/>
    <lineage>
        <taxon>Bacteria</taxon>
        <taxon>Pseudomonadati</taxon>
        <taxon>Pseudomonadota</taxon>
        <taxon>Gammaproteobacteria</taxon>
        <taxon>Steroidobacterales</taxon>
        <taxon>Steroidobacteraceae</taxon>
        <taxon>Steroidobacter</taxon>
    </lineage>
</organism>
<feature type="compositionally biased region" description="Basic and acidic residues" evidence="1">
    <location>
        <begin position="214"/>
        <end position="225"/>
    </location>
</feature>
<evidence type="ECO:0000313" key="3">
    <source>
        <dbReference type="Proteomes" id="UP001595904"/>
    </source>
</evidence>
<feature type="region of interest" description="Disordered" evidence="1">
    <location>
        <begin position="266"/>
        <end position="288"/>
    </location>
</feature>
<comment type="caution">
    <text evidence="2">The sequence shown here is derived from an EMBL/GenBank/DDBJ whole genome shotgun (WGS) entry which is preliminary data.</text>
</comment>
<dbReference type="RefSeq" id="WP_380602951.1">
    <property type="nucleotide sequence ID" value="NZ_JBHSDU010000015.1"/>
</dbReference>
<evidence type="ECO:0000313" key="2">
    <source>
        <dbReference type="EMBL" id="MFC4313004.1"/>
    </source>
</evidence>
<feature type="compositionally biased region" description="Polar residues" evidence="1">
    <location>
        <begin position="226"/>
        <end position="237"/>
    </location>
</feature>
<proteinExistence type="predicted"/>
<keyword evidence="3" id="KW-1185">Reference proteome</keyword>
<name>A0ABV8T2Q3_9GAMM</name>
<dbReference type="EMBL" id="JBHSDU010000015">
    <property type="protein sequence ID" value="MFC4313004.1"/>
    <property type="molecule type" value="Genomic_DNA"/>
</dbReference>
<reference evidence="3" key="1">
    <citation type="journal article" date="2019" name="Int. J. Syst. Evol. Microbiol.">
        <title>The Global Catalogue of Microorganisms (GCM) 10K type strain sequencing project: providing services to taxonomists for standard genome sequencing and annotation.</title>
        <authorList>
            <consortium name="The Broad Institute Genomics Platform"/>
            <consortium name="The Broad Institute Genome Sequencing Center for Infectious Disease"/>
            <person name="Wu L."/>
            <person name="Ma J."/>
        </authorList>
    </citation>
    <scope>NUCLEOTIDE SEQUENCE [LARGE SCALE GENOMIC DNA]</scope>
    <source>
        <strain evidence="3">CGMCC 1.10759</strain>
    </source>
</reference>